<dbReference type="EMBL" id="JAPDNS010000002">
    <property type="protein sequence ID" value="MCW3486904.1"/>
    <property type="molecule type" value="Genomic_DNA"/>
</dbReference>
<keyword evidence="1" id="KW-0547">Nucleotide-binding</keyword>
<organism evidence="1 2">
    <name type="scientific">Chitinophaga nivalis</name>
    <dbReference type="NCBI Taxonomy" id="2991709"/>
    <lineage>
        <taxon>Bacteria</taxon>
        <taxon>Pseudomonadati</taxon>
        <taxon>Bacteroidota</taxon>
        <taxon>Chitinophagia</taxon>
        <taxon>Chitinophagales</taxon>
        <taxon>Chitinophagaceae</taxon>
        <taxon>Chitinophaga</taxon>
    </lineage>
</organism>
<dbReference type="InterPro" id="IPR027417">
    <property type="entry name" value="P-loop_NTPase"/>
</dbReference>
<keyword evidence="2" id="KW-1185">Reference proteome</keyword>
<dbReference type="SUPFAM" id="SSF46785">
    <property type="entry name" value="Winged helix' DNA-binding domain"/>
    <property type="match status" value="1"/>
</dbReference>
<dbReference type="PANTHER" id="PTHR34301:SF8">
    <property type="entry name" value="ATPASE DOMAIN-CONTAINING PROTEIN"/>
    <property type="match status" value="1"/>
</dbReference>
<evidence type="ECO:0000313" key="1">
    <source>
        <dbReference type="EMBL" id="MCW3486904.1"/>
    </source>
</evidence>
<reference evidence="1 2" key="1">
    <citation type="submission" date="2022-10" db="EMBL/GenBank/DDBJ databases">
        <title>Chitinophaga nivalis PC15 sp. nov., isolated from Pyeongchang county, South Korea.</title>
        <authorList>
            <person name="Trinh H.N."/>
        </authorList>
    </citation>
    <scope>NUCLEOTIDE SEQUENCE [LARGE SCALE GENOMIC DNA]</scope>
    <source>
        <strain evidence="1 2">PC14</strain>
    </source>
</reference>
<dbReference type="PANTHER" id="PTHR34301">
    <property type="entry name" value="DNA-BINDING PROTEIN-RELATED"/>
    <property type="match status" value="1"/>
</dbReference>
<proteinExistence type="predicted"/>
<dbReference type="RefSeq" id="WP_264733720.1">
    <property type="nucleotide sequence ID" value="NZ_JAPDNR010000001.1"/>
</dbReference>
<name>A0ABT3ISF8_9BACT</name>
<dbReference type="SUPFAM" id="SSF52540">
    <property type="entry name" value="P-loop containing nucleoside triphosphate hydrolases"/>
    <property type="match status" value="1"/>
</dbReference>
<keyword evidence="1" id="KW-0067">ATP-binding</keyword>
<dbReference type="GO" id="GO:0005524">
    <property type="term" value="F:ATP binding"/>
    <property type="evidence" value="ECO:0007669"/>
    <property type="project" value="UniProtKB-KW"/>
</dbReference>
<accession>A0ABT3ISF8</accession>
<dbReference type="Gene3D" id="3.40.50.300">
    <property type="entry name" value="P-loop containing nucleotide triphosphate hydrolases"/>
    <property type="match status" value="1"/>
</dbReference>
<dbReference type="InterPro" id="IPR036390">
    <property type="entry name" value="WH_DNA-bd_sf"/>
</dbReference>
<sequence length="659" mass="77075">MSLLLYNPDRKNKHDFIAEFVIRTRIFEEIFADIRSGKMATPEQHYLLLGQRGAGKTTLLLRLKYAIEDDVQLSQWLIPVIFSEEQHNIGELGNLWEKIAEYLEENCGFEGLVSEMEPYVKQDNYEAAALRVLLKHLNQQEKKLVLFVDNMGQLLRKFGELEVRRLREVLQTIPHFRLIAGSPVVLESILDYQQPLFEFFKMIQLKDLTDEECIVLLRKFAVLYHQETTVERIIAKKPARISAFRELSGGVPRTMSLLFNVFVDNAHGNVLSDLEKVLDMVTPLYKHQMDDLPPQQQKIVDAVALHWYPVEVKELTKKVRLDSKVISAQLRQLEKNQVIEKIATGTKNHQYRLRERFFNIWYLMRYGRKQGRYQMICVVKFLEALCDTPEIERRIRSYIKEVNNNGLDTHIMEIFGLAYTFFEQIDPEVKMLLKENTPPYIADNVTFTDQEFNRLLKNACKKKEYIKFIKLSINRELTTAEQKDQYLDIFEQLTFDCLSGIGKAARTVFEDKTLQRNQQAHNYFVFSFVINWAYKTIYMLVTEKNDTALLALVKNITNEKVIQHVTFSSLNEIQLYMIIIYTFIAGEYYEFARKVAAVFPVSKTDGWDIEKLIDLCVKKEESIHSEAFKVNKGIYSKAVDSVNNIRATWEKSHQSNEKA</sequence>
<dbReference type="Proteomes" id="UP001207742">
    <property type="component" value="Unassembled WGS sequence"/>
</dbReference>
<protein>
    <submittedName>
        <fullName evidence="1">ATP-binding protein</fullName>
    </submittedName>
</protein>
<evidence type="ECO:0000313" key="2">
    <source>
        <dbReference type="Proteomes" id="UP001207742"/>
    </source>
</evidence>
<comment type="caution">
    <text evidence="1">The sequence shown here is derived from an EMBL/GenBank/DDBJ whole genome shotgun (WGS) entry which is preliminary data.</text>
</comment>
<gene>
    <name evidence="1" type="ORF">OL497_23610</name>
</gene>